<dbReference type="EMBL" id="JAASQI010000008">
    <property type="protein sequence ID" value="NIJ59292.1"/>
    <property type="molecule type" value="Genomic_DNA"/>
</dbReference>
<feature type="compositionally biased region" description="Basic and acidic residues" evidence="1">
    <location>
        <begin position="75"/>
        <end position="84"/>
    </location>
</feature>
<organism evidence="2 3">
    <name type="scientific">Pseudochelatococcus lubricantis</name>
    <dbReference type="NCBI Taxonomy" id="1538102"/>
    <lineage>
        <taxon>Bacteria</taxon>
        <taxon>Pseudomonadati</taxon>
        <taxon>Pseudomonadota</taxon>
        <taxon>Alphaproteobacteria</taxon>
        <taxon>Hyphomicrobiales</taxon>
        <taxon>Chelatococcaceae</taxon>
        <taxon>Pseudochelatococcus</taxon>
    </lineage>
</organism>
<evidence type="ECO:0000313" key="2">
    <source>
        <dbReference type="EMBL" id="NIJ59292.1"/>
    </source>
</evidence>
<feature type="region of interest" description="Disordered" evidence="1">
    <location>
        <begin position="1"/>
        <end position="20"/>
    </location>
</feature>
<name>A0ABX0V2X8_9HYPH</name>
<dbReference type="Proteomes" id="UP001429580">
    <property type="component" value="Unassembled WGS sequence"/>
</dbReference>
<evidence type="ECO:0000313" key="3">
    <source>
        <dbReference type="Proteomes" id="UP001429580"/>
    </source>
</evidence>
<comment type="caution">
    <text evidence="2">The sequence shown here is derived from an EMBL/GenBank/DDBJ whole genome shotgun (WGS) entry which is preliminary data.</text>
</comment>
<dbReference type="InterPro" id="IPR007948">
    <property type="entry name" value="DUF736"/>
</dbReference>
<gene>
    <name evidence="2" type="ORF">FHS82_003147</name>
</gene>
<reference evidence="2 3" key="1">
    <citation type="submission" date="2020-03" db="EMBL/GenBank/DDBJ databases">
        <title>Genomic Encyclopedia of Type Strains, Phase IV (KMG-IV): sequencing the most valuable type-strain genomes for metagenomic binning, comparative biology and taxonomic classification.</title>
        <authorList>
            <person name="Goeker M."/>
        </authorList>
    </citation>
    <scope>NUCLEOTIDE SEQUENCE [LARGE SCALE GENOMIC DNA]</scope>
    <source>
        <strain evidence="2 3">DSM 103870</strain>
    </source>
</reference>
<dbReference type="Pfam" id="PF05284">
    <property type="entry name" value="DUF736"/>
    <property type="match status" value="1"/>
</dbReference>
<proteinExistence type="predicted"/>
<protein>
    <submittedName>
        <fullName evidence="2">Uncharacterized protein (DUF736 family)</fullName>
    </submittedName>
</protein>
<keyword evidence="3" id="KW-1185">Reference proteome</keyword>
<accession>A0ABX0V2X8</accession>
<evidence type="ECO:0000256" key="1">
    <source>
        <dbReference type="SAM" id="MobiDB-lite"/>
    </source>
</evidence>
<sequence>MAASSGVPPHADRFRSMGAVPVDGLPNTTAMETVMPQIGQFTRETSGFTGRIETFTLFRDIAIVPADPSDAENSPDYRIHARDDGAEESGPEVGAGWKRTGERAGEYIALLIDDPALPQPIRANLFRDDDAGNAWSLHWSRPRDRAEKD</sequence>
<feature type="region of interest" description="Disordered" evidence="1">
    <location>
        <begin position="66"/>
        <end position="97"/>
    </location>
</feature>